<organism evidence="12 13">
    <name type="scientific">Actinopolyspora erythraea</name>
    <dbReference type="NCBI Taxonomy" id="414996"/>
    <lineage>
        <taxon>Bacteria</taxon>
        <taxon>Bacillati</taxon>
        <taxon>Actinomycetota</taxon>
        <taxon>Actinomycetes</taxon>
        <taxon>Actinopolysporales</taxon>
        <taxon>Actinopolysporaceae</taxon>
        <taxon>Actinopolyspora</taxon>
    </lineage>
</organism>
<evidence type="ECO:0000259" key="11">
    <source>
        <dbReference type="Pfam" id="PF01494"/>
    </source>
</evidence>
<keyword evidence="8" id="KW-0503">Monooxygenase</keyword>
<dbReference type="KEGG" id="aey:CDG81_20670"/>
<comment type="cofactor">
    <cofactor evidence="2">
        <name>FAD</name>
        <dbReference type="ChEBI" id="CHEBI:57692"/>
    </cofactor>
</comment>
<evidence type="ECO:0000256" key="7">
    <source>
        <dbReference type="ARBA" id="ARBA00023002"/>
    </source>
</evidence>
<dbReference type="Pfam" id="PF00282">
    <property type="entry name" value="Pyridoxal_deC"/>
    <property type="match status" value="1"/>
</dbReference>
<dbReference type="InterPro" id="IPR015424">
    <property type="entry name" value="PyrdxlP-dep_Trfase"/>
</dbReference>
<evidence type="ECO:0000256" key="2">
    <source>
        <dbReference type="ARBA" id="ARBA00001974"/>
    </source>
</evidence>
<protein>
    <recommendedName>
        <fullName evidence="11">FAD-binding domain-containing protein</fullName>
    </recommendedName>
</protein>
<feature type="modified residue" description="N6-(pyridoxal phosphate)lysine" evidence="10">
    <location>
        <position position="783"/>
    </location>
</feature>
<dbReference type="RefSeq" id="WP_052427794.1">
    <property type="nucleotide sequence ID" value="NZ_CP022752.1"/>
</dbReference>
<dbReference type="AlphaFoldDB" id="A0A223RWN6"/>
<evidence type="ECO:0000256" key="10">
    <source>
        <dbReference type="PIRSR" id="PIRSR602129-50"/>
    </source>
</evidence>
<dbReference type="GO" id="GO:0071949">
    <property type="term" value="F:FAD binding"/>
    <property type="evidence" value="ECO:0007669"/>
    <property type="project" value="InterPro"/>
</dbReference>
<dbReference type="Pfam" id="PF01494">
    <property type="entry name" value="FAD_binding_3"/>
    <property type="match status" value="1"/>
</dbReference>
<evidence type="ECO:0000256" key="3">
    <source>
        <dbReference type="ARBA" id="ARBA00022630"/>
    </source>
</evidence>
<dbReference type="PRINTS" id="PR00420">
    <property type="entry name" value="RNGMNOXGNASE"/>
</dbReference>
<evidence type="ECO:0000256" key="6">
    <source>
        <dbReference type="ARBA" id="ARBA00022898"/>
    </source>
</evidence>
<comment type="cofactor">
    <cofactor evidence="1 10">
        <name>pyridoxal 5'-phosphate</name>
        <dbReference type="ChEBI" id="CHEBI:597326"/>
    </cofactor>
</comment>
<dbReference type="SUPFAM" id="SSF51905">
    <property type="entry name" value="FAD/NAD(P)-binding domain"/>
    <property type="match status" value="1"/>
</dbReference>
<dbReference type="PANTHER" id="PTHR46028">
    <property type="entry name" value="KYNURENINE 3-MONOOXYGENASE"/>
    <property type="match status" value="1"/>
</dbReference>
<dbReference type="InterPro" id="IPR015421">
    <property type="entry name" value="PyrdxlP-dep_Trfase_major"/>
</dbReference>
<dbReference type="Gene3D" id="3.90.1150.170">
    <property type="match status" value="1"/>
</dbReference>
<evidence type="ECO:0000313" key="12">
    <source>
        <dbReference type="EMBL" id="ASU80284.1"/>
    </source>
</evidence>
<evidence type="ECO:0000256" key="8">
    <source>
        <dbReference type="ARBA" id="ARBA00023033"/>
    </source>
</evidence>
<dbReference type="OrthoDB" id="3647401at2"/>
<gene>
    <name evidence="12" type="ORF">CDG81_20670</name>
</gene>
<dbReference type="InterPro" id="IPR002129">
    <property type="entry name" value="PyrdxlP-dep_de-COase"/>
</dbReference>
<dbReference type="GO" id="GO:0070189">
    <property type="term" value="P:kynurenine metabolic process"/>
    <property type="evidence" value="ECO:0007669"/>
    <property type="project" value="TreeGrafter"/>
</dbReference>
<dbReference type="InterPro" id="IPR036188">
    <property type="entry name" value="FAD/NAD-bd_sf"/>
</dbReference>
<keyword evidence="9" id="KW-0456">Lyase</keyword>
<evidence type="ECO:0000256" key="1">
    <source>
        <dbReference type="ARBA" id="ARBA00001933"/>
    </source>
</evidence>
<dbReference type="InterPro" id="IPR015422">
    <property type="entry name" value="PyrdxlP-dep_Trfase_small"/>
</dbReference>
<keyword evidence="5" id="KW-0521">NADP</keyword>
<evidence type="ECO:0000313" key="13">
    <source>
        <dbReference type="Proteomes" id="UP000215043"/>
    </source>
</evidence>
<name>A0A223RWN6_9ACTN</name>
<dbReference type="EMBL" id="CP022752">
    <property type="protein sequence ID" value="ASU80284.1"/>
    <property type="molecule type" value="Genomic_DNA"/>
</dbReference>
<dbReference type="SUPFAM" id="SSF53383">
    <property type="entry name" value="PLP-dependent transferases"/>
    <property type="match status" value="1"/>
</dbReference>
<dbReference type="Proteomes" id="UP000215043">
    <property type="component" value="Chromosome"/>
</dbReference>
<keyword evidence="7" id="KW-0560">Oxidoreductase</keyword>
<evidence type="ECO:0000256" key="9">
    <source>
        <dbReference type="ARBA" id="ARBA00023239"/>
    </source>
</evidence>
<keyword evidence="3" id="KW-0285">Flavoprotein</keyword>
<dbReference type="InterPro" id="IPR002938">
    <property type="entry name" value="FAD-bd"/>
</dbReference>
<dbReference type="Gene3D" id="3.50.50.60">
    <property type="entry name" value="FAD/NAD(P)-binding domain"/>
    <property type="match status" value="1"/>
</dbReference>
<accession>A0A223RWN6</accession>
<proteinExistence type="predicted"/>
<dbReference type="PANTHER" id="PTHR46028:SF2">
    <property type="entry name" value="KYNURENINE 3-MONOOXYGENASE"/>
    <property type="match status" value="1"/>
</dbReference>
<keyword evidence="4" id="KW-0274">FAD</keyword>
<dbReference type="Gene3D" id="3.90.1150.10">
    <property type="entry name" value="Aspartate Aminotransferase, domain 1"/>
    <property type="match status" value="1"/>
</dbReference>
<dbReference type="GO" id="GO:0004058">
    <property type="term" value="F:aromatic-L-amino-acid decarboxylase activity"/>
    <property type="evidence" value="ECO:0007669"/>
    <property type="project" value="UniProtKB-ARBA"/>
</dbReference>
<sequence length="972" mass="107895">MTETNRSMKAIIVGAGPVGCLVAIALRSRGIEVELYDKGSDIRLLPPGKGHSFNLTLTQRGLDSLDERVTDLLHANGVPLPQRVIHHTDGSLSYQPYGPSAEHNLLSIPRGMLHRTLLDEADRVGARLFFDHTCVRVNPMAARAHFAVDGTEVHHSEADIVIGCDGANSIVRHEMGRRGARMQLSQDYIDHGFIELEMPPDVNGRHALMEALRDRRQPASQEHGLHVWPRGEFMLLAQPNVDNSYTTSLFMPLRRDDPEEQDFHGLRTPEDVTALFERHFPDITHLLPKLTTDFFAAPPASLKTVKVHPYHFGRTVLIGDSSHTMVPFYGQGINCSFEDVRQFLAILDHNLATFSGDGAIQRSVSEFTETRKGPGDAIAELSLLNLQELTSRTGDSAYHTRKRLERELHQNAPDKFIPLYHMVAFTEIPYDEVVERHQQQSAALDELCGRFDMATEADRIIESYTAVDHFDGLTSLLSTPSGSELELARDQMREMLDAVADRIMDYQDRMAGGGYPASYLQDSEPADYDEGRRASALLREDDVPRVGSDLDSLLSDIFERVITNGMVHPHPGMLSHVPSGGLFQAAVGEFIARILNRFVGVWAATPGFTQIESNVIRWFCTMLGYGEGSFGYLTTGGSIANFMGVRCAVDNSGDTGGRLATVYVSDQGHFSVEKAAKLAGVDPCRVRTIGTDDNYTMDVDQLRDRVEHDRGRGLTPTLVVATAGTTNTGAVDDLRSISELCRRQNIWLHTDACFGGFFGITERGRKLLAGIEESDSVAVDAHKSLFLPHGTSALLVRDRTNLRAAFEVPGASYIPELTDDPEYVDFCNYGPELTREVRGLTAWLPIKMHGIDAFTDTLDQKLDLAERLSACLATFEELEVVARERTHLPVINFRVRAATPEESAERTEQLCKLICARANVYVTTTRLPREGLVIRACVMHHRTGPLIVDQLLEDVRGSLKEMTQEALSHDIH</sequence>
<dbReference type="GO" id="GO:0004502">
    <property type="term" value="F:kynurenine 3-monooxygenase activity"/>
    <property type="evidence" value="ECO:0007669"/>
    <property type="project" value="TreeGrafter"/>
</dbReference>
<feature type="domain" description="FAD-binding" evidence="11">
    <location>
        <begin position="9"/>
        <end position="348"/>
    </location>
</feature>
<evidence type="ECO:0000256" key="4">
    <source>
        <dbReference type="ARBA" id="ARBA00022827"/>
    </source>
</evidence>
<keyword evidence="6 10" id="KW-0663">Pyridoxal phosphate</keyword>
<dbReference type="GO" id="GO:0030170">
    <property type="term" value="F:pyridoxal phosphate binding"/>
    <property type="evidence" value="ECO:0007669"/>
    <property type="project" value="InterPro"/>
</dbReference>
<dbReference type="Gene3D" id="3.40.640.10">
    <property type="entry name" value="Type I PLP-dependent aspartate aminotransferase-like (Major domain)"/>
    <property type="match status" value="1"/>
</dbReference>
<evidence type="ECO:0000256" key="5">
    <source>
        <dbReference type="ARBA" id="ARBA00022857"/>
    </source>
</evidence>
<reference evidence="12 13" key="1">
    <citation type="submission" date="2017-08" db="EMBL/GenBank/DDBJ databases">
        <title>The complete genome sequence of moderately halophilic actinomycete Actinopolyspora erythraea YIM 90600, the producer of novel erythromycin, novel actinopolysporins A-C and tubercidin.</title>
        <authorList>
            <person name="Yin M."/>
            <person name="Tang S."/>
        </authorList>
    </citation>
    <scope>NUCLEOTIDE SEQUENCE [LARGE SCALE GENOMIC DNA]</scope>
    <source>
        <strain evidence="12 13">YIM 90600</strain>
    </source>
</reference>